<feature type="compositionally biased region" description="Gly residues" evidence="2">
    <location>
        <begin position="314"/>
        <end position="328"/>
    </location>
</feature>
<dbReference type="EMBL" id="JBBBZM010000072">
    <property type="protein sequence ID" value="KAL0635348.1"/>
    <property type="molecule type" value="Genomic_DNA"/>
</dbReference>
<feature type="region of interest" description="Disordered" evidence="2">
    <location>
        <begin position="1"/>
        <end position="21"/>
    </location>
</feature>
<evidence type="ECO:0000259" key="3">
    <source>
        <dbReference type="Pfam" id="PF15456"/>
    </source>
</evidence>
<name>A0ABR3GHP0_9PEZI</name>
<organism evidence="4 5">
    <name type="scientific">Discina gigas</name>
    <dbReference type="NCBI Taxonomy" id="1032678"/>
    <lineage>
        <taxon>Eukaryota</taxon>
        <taxon>Fungi</taxon>
        <taxon>Dikarya</taxon>
        <taxon>Ascomycota</taxon>
        <taxon>Pezizomycotina</taxon>
        <taxon>Pezizomycetes</taxon>
        <taxon>Pezizales</taxon>
        <taxon>Discinaceae</taxon>
        <taxon>Discina</taxon>
    </lineage>
</organism>
<proteinExistence type="predicted"/>
<keyword evidence="5" id="KW-1185">Reference proteome</keyword>
<sequence length="547" mass="60116">MSLYNRFPARGGDTPPPVPPKTTHISACAATVRTPKPKKSAPSLSKAISFESFVNLYTSRNNSPTRQLERLDTSVSPTFTTENPVFMQGKTTPILIGYQDNCNSPDAFNTTPKLSGLASARQRAKGVFMARRKGSVIEPEVPMTTVQEYCMDSPTIPGRPAICQEQGYSSNTWRQCAFGEILLNNLSPRLSDTQPSASTGSYIDRPISPLALPPSPHTPWSNTDRTSIPPPVPSKSYIVPQRSPTFFEGRLCIEPRPVDIRTMERPAVDHHPSGTRYIEHPPSPVAIMERTREHYTPLRPRADSAPPARPTGRRAGGGSGSSSGGGGEHIVRPGSAEPTARRQRRKLGSSIVDGSLPSGVRPSEAPTHFPYSQLELLQSAAKLRSEKFGVLNARDVEGLSRELSALEARCQYLRETHKSLKTGRRTLHVRMLTYLRSTRPAVFSRENLLKQEEALAELDAAIEDWGCKLEKAEKRRARVREKLLEHVAATLTVSNFAYSHTERGISTPPATPERRARGPEGDKESITIYALLADVGQEILSSGVYRG</sequence>
<keyword evidence="1" id="KW-0175">Coiled coil</keyword>
<gene>
    <name evidence="4" type="ORF">Q9L58_005742</name>
</gene>
<dbReference type="InterPro" id="IPR029191">
    <property type="entry name" value="Uds1"/>
</dbReference>
<evidence type="ECO:0000313" key="4">
    <source>
        <dbReference type="EMBL" id="KAL0635348.1"/>
    </source>
</evidence>
<dbReference type="Proteomes" id="UP001447188">
    <property type="component" value="Unassembled WGS sequence"/>
</dbReference>
<feature type="coiled-coil region" evidence="1">
    <location>
        <begin position="455"/>
        <end position="489"/>
    </location>
</feature>
<feature type="region of interest" description="Disordered" evidence="2">
    <location>
        <begin position="297"/>
        <end position="367"/>
    </location>
</feature>
<accession>A0ABR3GHP0</accession>
<feature type="region of interest" description="Disordered" evidence="2">
    <location>
        <begin position="211"/>
        <end position="239"/>
    </location>
</feature>
<comment type="caution">
    <text evidence="4">The sequence shown here is derived from an EMBL/GenBank/DDBJ whole genome shotgun (WGS) entry which is preliminary data.</text>
</comment>
<dbReference type="Pfam" id="PF15456">
    <property type="entry name" value="Uds1"/>
    <property type="match status" value="1"/>
</dbReference>
<protein>
    <recommendedName>
        <fullName evidence="3">Up-regulated during septation protein 1 domain-containing protein</fullName>
    </recommendedName>
</protein>
<evidence type="ECO:0000256" key="1">
    <source>
        <dbReference type="SAM" id="Coils"/>
    </source>
</evidence>
<evidence type="ECO:0000256" key="2">
    <source>
        <dbReference type="SAM" id="MobiDB-lite"/>
    </source>
</evidence>
<reference evidence="4 5" key="1">
    <citation type="submission" date="2024-02" db="EMBL/GenBank/DDBJ databases">
        <title>Discinaceae phylogenomics.</title>
        <authorList>
            <person name="Dirks A.C."/>
            <person name="James T.Y."/>
        </authorList>
    </citation>
    <scope>NUCLEOTIDE SEQUENCE [LARGE SCALE GENOMIC DNA]</scope>
    <source>
        <strain evidence="4 5">ACD0624</strain>
    </source>
</reference>
<evidence type="ECO:0000313" key="5">
    <source>
        <dbReference type="Proteomes" id="UP001447188"/>
    </source>
</evidence>
<feature type="domain" description="Up-regulated during septation protein 1" evidence="3">
    <location>
        <begin position="375"/>
        <end position="493"/>
    </location>
</feature>